<dbReference type="SUPFAM" id="SSF53474">
    <property type="entry name" value="alpha/beta-Hydrolases"/>
    <property type="match status" value="1"/>
</dbReference>
<keyword evidence="2" id="KW-0378">Hydrolase</keyword>
<dbReference type="InterPro" id="IPR052897">
    <property type="entry name" value="Sec-Metab_Biosynth_Hydrolase"/>
</dbReference>
<feature type="domain" description="AB hydrolase-1" evidence="1">
    <location>
        <begin position="2"/>
        <end position="224"/>
    </location>
</feature>
<dbReference type="Gene3D" id="3.40.50.1820">
    <property type="entry name" value="alpha/beta hydrolase"/>
    <property type="match status" value="1"/>
</dbReference>
<dbReference type="InterPro" id="IPR000073">
    <property type="entry name" value="AB_hydrolase_1"/>
</dbReference>
<dbReference type="AlphaFoldDB" id="A0A329L3P8"/>
<gene>
    <name evidence="2" type="ORF">DQP57_25830</name>
</gene>
<dbReference type="EMBL" id="QMEV01000119">
    <property type="protein sequence ID" value="RAV02614.1"/>
    <property type="molecule type" value="Genomic_DNA"/>
</dbReference>
<evidence type="ECO:0000313" key="2">
    <source>
        <dbReference type="EMBL" id="RAV02614.1"/>
    </source>
</evidence>
<dbReference type="OrthoDB" id="9773549at2"/>
<organism evidence="2 3">
    <name type="scientific">Mycobacterium colombiense</name>
    <dbReference type="NCBI Taxonomy" id="339268"/>
    <lineage>
        <taxon>Bacteria</taxon>
        <taxon>Bacillati</taxon>
        <taxon>Actinomycetota</taxon>
        <taxon>Actinomycetes</taxon>
        <taxon>Mycobacteriales</taxon>
        <taxon>Mycobacteriaceae</taxon>
        <taxon>Mycobacterium</taxon>
        <taxon>Mycobacterium avium complex (MAC)</taxon>
    </lineage>
</organism>
<sequence length="228" mass="24383">MLIPGGWHAAWCWWPVAKRLRAAGHRSIALTLPGLNDGEDPSGYRLTDAVDYVVSQVRGLELDVILVAHSWGGYPATGAAALLAEQVSKVIYFNALVPVCGKSLVDDHPPAGRDLLLHLINDSPDGAIAPTLAYVEELFMQDTAPILQRMVADLLTPQPGGYFLDALHVDPAALTVPTAYIASENDCAPQWSAAEFASRLGVEPVYVPGTHLSMLTHPDEVAEAIMAA</sequence>
<evidence type="ECO:0000313" key="3">
    <source>
        <dbReference type="Proteomes" id="UP000250915"/>
    </source>
</evidence>
<dbReference type="PANTHER" id="PTHR37017:SF11">
    <property type="entry name" value="ESTERASE_LIPASE_THIOESTERASE DOMAIN-CONTAINING PROTEIN"/>
    <property type="match status" value="1"/>
</dbReference>
<name>A0A329L3P8_9MYCO</name>
<proteinExistence type="predicted"/>
<protein>
    <submittedName>
        <fullName evidence="2">Alpha/beta hydrolase</fullName>
    </submittedName>
</protein>
<dbReference type="GO" id="GO:0016787">
    <property type="term" value="F:hydrolase activity"/>
    <property type="evidence" value="ECO:0007669"/>
    <property type="project" value="UniProtKB-KW"/>
</dbReference>
<reference evidence="2 3" key="1">
    <citation type="submission" date="2018-06" db="EMBL/GenBank/DDBJ databases">
        <title>NTM in soil in Japan.</title>
        <authorList>
            <person name="Ohya K."/>
        </authorList>
    </citation>
    <scope>NUCLEOTIDE SEQUENCE [LARGE SCALE GENOMIC DNA]</scope>
    <source>
        <strain evidence="2 3">GF28</strain>
    </source>
</reference>
<dbReference type="Proteomes" id="UP000250915">
    <property type="component" value="Unassembled WGS sequence"/>
</dbReference>
<accession>A0A329L3P8</accession>
<dbReference type="Pfam" id="PF12697">
    <property type="entry name" value="Abhydrolase_6"/>
    <property type="match status" value="1"/>
</dbReference>
<dbReference type="PANTHER" id="PTHR37017">
    <property type="entry name" value="AB HYDROLASE-1 DOMAIN-CONTAINING PROTEIN-RELATED"/>
    <property type="match status" value="1"/>
</dbReference>
<comment type="caution">
    <text evidence="2">The sequence shown here is derived from an EMBL/GenBank/DDBJ whole genome shotgun (WGS) entry which is preliminary data.</text>
</comment>
<evidence type="ECO:0000259" key="1">
    <source>
        <dbReference type="Pfam" id="PF12697"/>
    </source>
</evidence>
<dbReference type="InterPro" id="IPR029058">
    <property type="entry name" value="AB_hydrolase_fold"/>
</dbReference>